<keyword evidence="3" id="KW-1185">Reference proteome</keyword>
<proteinExistence type="predicted"/>
<evidence type="ECO:0000313" key="2">
    <source>
        <dbReference type="EMBL" id="KAA8589677.1"/>
    </source>
</evidence>
<sequence length="102" mass="10999">MCVPASRGACSDPTWPCYPALPLELGSPRGRAGRGRSRPPSLPTELVLPAACLLVTGARPGPDQRPQRPTLAPPTEQEYHYHAGARFMANRCHVRNGTDTLV</sequence>
<accession>A0A5J5D6H9</accession>
<reference evidence="2 3" key="1">
    <citation type="submission" date="2019-08" db="EMBL/GenBank/DDBJ databases">
        <title>A chromosome-level genome assembly, high-density linkage maps, and genome scans reveal the genomic architecture of hybrid incompatibilities underlying speciation via character displacement in darters (Percidae: Etheostominae).</title>
        <authorList>
            <person name="Moran R.L."/>
            <person name="Catchen J.M."/>
            <person name="Fuller R.C."/>
        </authorList>
    </citation>
    <scope>NUCLEOTIDE SEQUENCE [LARGE SCALE GENOMIC DNA]</scope>
    <source>
        <strain evidence="2">EspeVRDwgs_2016</strain>
        <tissue evidence="2">Muscle</tissue>
    </source>
</reference>
<organism evidence="2 3">
    <name type="scientific">Etheostoma spectabile</name>
    <name type="common">orangethroat darter</name>
    <dbReference type="NCBI Taxonomy" id="54343"/>
    <lineage>
        <taxon>Eukaryota</taxon>
        <taxon>Metazoa</taxon>
        <taxon>Chordata</taxon>
        <taxon>Craniata</taxon>
        <taxon>Vertebrata</taxon>
        <taxon>Euteleostomi</taxon>
        <taxon>Actinopterygii</taxon>
        <taxon>Neopterygii</taxon>
        <taxon>Teleostei</taxon>
        <taxon>Neoteleostei</taxon>
        <taxon>Acanthomorphata</taxon>
        <taxon>Eupercaria</taxon>
        <taxon>Perciformes</taxon>
        <taxon>Percoidei</taxon>
        <taxon>Percidae</taxon>
        <taxon>Etheostomatinae</taxon>
        <taxon>Etheostoma</taxon>
    </lineage>
</organism>
<name>A0A5J5D6H9_9PERO</name>
<dbReference type="AlphaFoldDB" id="A0A5J5D6H9"/>
<protein>
    <submittedName>
        <fullName evidence="2">Uncharacterized protein</fullName>
    </submittedName>
</protein>
<evidence type="ECO:0000313" key="3">
    <source>
        <dbReference type="Proteomes" id="UP000327493"/>
    </source>
</evidence>
<feature type="region of interest" description="Disordered" evidence="1">
    <location>
        <begin position="23"/>
        <end position="43"/>
    </location>
</feature>
<evidence type="ECO:0000256" key="1">
    <source>
        <dbReference type="SAM" id="MobiDB-lite"/>
    </source>
</evidence>
<comment type="caution">
    <text evidence="2">The sequence shown here is derived from an EMBL/GenBank/DDBJ whole genome shotgun (WGS) entry which is preliminary data.</text>
</comment>
<gene>
    <name evidence="2" type="ORF">FQN60_013042</name>
</gene>
<dbReference type="Proteomes" id="UP000327493">
    <property type="component" value="Chromosome 9"/>
</dbReference>
<dbReference type="EMBL" id="VOFY01000009">
    <property type="protein sequence ID" value="KAA8589677.1"/>
    <property type="molecule type" value="Genomic_DNA"/>
</dbReference>